<evidence type="ECO:0000256" key="1">
    <source>
        <dbReference type="ARBA" id="ARBA00010592"/>
    </source>
</evidence>
<dbReference type="HOGENOM" id="CLU_673233_0_0_1"/>
<dbReference type="GO" id="GO:0002181">
    <property type="term" value="P:cytoplasmic translation"/>
    <property type="evidence" value="ECO:0007669"/>
    <property type="project" value="TreeGrafter"/>
</dbReference>
<dbReference type="GO" id="GO:0000027">
    <property type="term" value="P:ribosomal large subunit assembly"/>
    <property type="evidence" value="ECO:0007669"/>
    <property type="project" value="TreeGrafter"/>
</dbReference>
<dbReference type="InterPro" id="IPR014722">
    <property type="entry name" value="Rib_uL2_dom2"/>
</dbReference>
<evidence type="ECO:0000256" key="8">
    <source>
        <dbReference type="SAM" id="MobiDB-lite"/>
    </source>
</evidence>
<dbReference type="eggNOG" id="KOG1694">
    <property type="taxonomic scope" value="Eukaryota"/>
</dbReference>
<dbReference type="GO" id="GO:0022625">
    <property type="term" value="C:cytosolic large ribosomal subunit"/>
    <property type="evidence" value="ECO:0007669"/>
    <property type="project" value="TreeGrafter"/>
</dbReference>
<dbReference type="Pfam" id="PF03868">
    <property type="entry name" value="Ribosomal_L6e_N"/>
    <property type="match status" value="1"/>
</dbReference>
<comment type="subunit">
    <text evidence="7">Component of the large ribosomal subunit. May bind IPO9 with low affinity.</text>
</comment>
<evidence type="ECO:0000256" key="3">
    <source>
        <dbReference type="ARBA" id="ARBA00023274"/>
    </source>
</evidence>
<reference evidence="10" key="2">
    <citation type="submission" date="2015-02" db="UniProtKB">
        <authorList>
            <consortium name="EnsemblMetazoa"/>
        </authorList>
    </citation>
    <scope>IDENTIFICATION</scope>
</reference>
<dbReference type="GO" id="GO:0003735">
    <property type="term" value="F:structural constituent of ribosome"/>
    <property type="evidence" value="ECO:0007669"/>
    <property type="project" value="InterPro"/>
</dbReference>
<dbReference type="InterPro" id="IPR008991">
    <property type="entry name" value="Translation_prot_SH3-like_sf"/>
</dbReference>
<evidence type="ECO:0000256" key="6">
    <source>
        <dbReference type="ARBA" id="ARBA00035351"/>
    </source>
</evidence>
<proteinExistence type="inferred from homology"/>
<protein>
    <recommendedName>
        <fullName evidence="5">Large ribosomal subunit protein eL6</fullName>
    </recommendedName>
    <alternativeName>
        <fullName evidence="6">60S ribosomal protein L6</fullName>
    </alternativeName>
</protein>
<dbReference type="CDD" id="cd13156">
    <property type="entry name" value="KOW_RPL6"/>
    <property type="match status" value="1"/>
</dbReference>
<keyword evidence="3" id="KW-0687">Ribonucleoprotein</keyword>
<evidence type="ECO:0000256" key="4">
    <source>
        <dbReference type="ARBA" id="ARBA00034092"/>
    </source>
</evidence>
<dbReference type="InterPro" id="IPR000915">
    <property type="entry name" value="60S_ribosomal_eL6"/>
</dbReference>
<dbReference type="EMBL" id="JH432025">
    <property type="status" value="NOT_ANNOTATED_CDS"/>
    <property type="molecule type" value="Genomic_DNA"/>
</dbReference>
<keyword evidence="2" id="KW-0689">Ribosomal protein</keyword>
<dbReference type="Proteomes" id="UP000014500">
    <property type="component" value="Unassembled WGS sequence"/>
</dbReference>
<dbReference type="FunFam" id="2.30.30.30:FF:000014">
    <property type="entry name" value="60S ribosomal protein L6"/>
    <property type="match status" value="1"/>
</dbReference>
<accession>T1JBW7</accession>
<evidence type="ECO:0000256" key="5">
    <source>
        <dbReference type="ARBA" id="ARBA00035233"/>
    </source>
</evidence>
<dbReference type="InterPro" id="IPR005568">
    <property type="entry name" value="Ribosomal_uL6_N"/>
</dbReference>
<dbReference type="PANTHER" id="PTHR10715">
    <property type="entry name" value="60S RIBOSOMAL PROTEIN L6"/>
    <property type="match status" value="1"/>
</dbReference>
<dbReference type="GO" id="GO:0003723">
    <property type="term" value="F:RNA binding"/>
    <property type="evidence" value="ECO:0007669"/>
    <property type="project" value="TreeGrafter"/>
</dbReference>
<feature type="region of interest" description="Disordered" evidence="8">
    <location>
        <begin position="43"/>
        <end position="83"/>
    </location>
</feature>
<dbReference type="PANTHER" id="PTHR10715:SF0">
    <property type="entry name" value="LARGE RIBOSOMAL SUBUNIT PROTEIN EL6"/>
    <property type="match status" value="1"/>
</dbReference>
<organism evidence="10 11">
    <name type="scientific">Strigamia maritima</name>
    <name type="common">European centipede</name>
    <name type="synonym">Geophilus maritimus</name>
    <dbReference type="NCBI Taxonomy" id="126957"/>
    <lineage>
        <taxon>Eukaryota</taxon>
        <taxon>Metazoa</taxon>
        <taxon>Ecdysozoa</taxon>
        <taxon>Arthropoda</taxon>
        <taxon>Myriapoda</taxon>
        <taxon>Chilopoda</taxon>
        <taxon>Pleurostigmophora</taxon>
        <taxon>Geophilomorpha</taxon>
        <taxon>Linotaeniidae</taxon>
        <taxon>Strigamia</taxon>
    </lineage>
</organism>
<feature type="compositionally biased region" description="Basic and acidic residues" evidence="8">
    <location>
        <begin position="72"/>
        <end position="83"/>
    </location>
</feature>
<feature type="domain" description="Large ribosomal subunit protein uL6 N-terminal" evidence="9">
    <location>
        <begin position="85"/>
        <end position="143"/>
    </location>
</feature>
<dbReference type="EnsemblMetazoa" id="SMAR011272-RA">
    <property type="protein sequence ID" value="SMAR011272-PA"/>
    <property type="gene ID" value="SMAR011272"/>
</dbReference>
<evidence type="ECO:0000256" key="7">
    <source>
        <dbReference type="ARBA" id="ARBA00046388"/>
    </source>
</evidence>
<comment type="function">
    <text evidence="4">Component of the large ribosomal subunit. The ribosome is a large ribonucleoprotein complex responsible for the synthesis of proteins in the cell.</text>
</comment>
<sequence length="409" mass="47624">MACMFLGYGTIENNRLRQEFAEPGRITTKLDGQAFTMADIEKKAKPTAAKKAKPATEKKPKAPKVAQPVVAGEKRKQTTDGAVEKKKIRIGRPRNYDLGNGVFRFSRPRMYKKRAIWKFVNKKPTELTKKPKKEKPPRIVKKPIGGERNGETRVVRAKKLVDLVDDMTYRVSDERKKDQIAVDTKILEAIRTRPDKKYMFGYLGSMFGLRNHMFPHKMKRRIHFRPGMVTPVYYPTESKPKKRSNRKTNFAKHKRNLRKSIQPGTVLIVVAGKHRGKVFLIERVIFLKQLKTGLLLVTGPFKLNRCPLRRINQIFVIATKTKLDISGIKVPDKLNDDYFKRKRPRRAKKDDGDLFETKKETSHRAWDTDPYTYPRSKRFINSPIFVTIIRQISTNDNRDFSRSKNYDEY</sequence>
<name>T1JBW7_STRMM</name>
<keyword evidence="11" id="KW-1185">Reference proteome</keyword>
<dbReference type="SUPFAM" id="SSF50104">
    <property type="entry name" value="Translation proteins SH3-like domain"/>
    <property type="match status" value="1"/>
</dbReference>
<evidence type="ECO:0000259" key="9">
    <source>
        <dbReference type="Pfam" id="PF03868"/>
    </source>
</evidence>
<reference evidence="11" key="1">
    <citation type="submission" date="2011-05" db="EMBL/GenBank/DDBJ databases">
        <authorList>
            <person name="Richards S.R."/>
            <person name="Qu J."/>
            <person name="Jiang H."/>
            <person name="Jhangiani S.N."/>
            <person name="Agravi P."/>
            <person name="Goodspeed R."/>
            <person name="Gross S."/>
            <person name="Mandapat C."/>
            <person name="Jackson L."/>
            <person name="Mathew T."/>
            <person name="Pu L."/>
            <person name="Thornton R."/>
            <person name="Saada N."/>
            <person name="Wilczek-Boney K.B."/>
            <person name="Lee S."/>
            <person name="Kovar C."/>
            <person name="Wu Y."/>
            <person name="Scherer S.E."/>
            <person name="Worley K.C."/>
            <person name="Muzny D.M."/>
            <person name="Gibbs R."/>
        </authorList>
    </citation>
    <scope>NUCLEOTIDE SEQUENCE</scope>
    <source>
        <strain evidence="11">Brora</strain>
    </source>
</reference>
<dbReference type="STRING" id="126957.T1JBW7"/>
<dbReference type="AlphaFoldDB" id="T1JBW7"/>
<dbReference type="InterPro" id="IPR041997">
    <property type="entry name" value="Ribosomal_eL6_KOW"/>
</dbReference>
<dbReference type="Pfam" id="PF01159">
    <property type="entry name" value="Ribosomal_L6e"/>
    <property type="match status" value="2"/>
</dbReference>
<evidence type="ECO:0000256" key="2">
    <source>
        <dbReference type="ARBA" id="ARBA00022980"/>
    </source>
</evidence>
<comment type="similarity">
    <text evidence="1">Belongs to the eukaryotic ribosomal protein eL6 family.</text>
</comment>
<evidence type="ECO:0000313" key="10">
    <source>
        <dbReference type="EnsemblMetazoa" id="SMAR011272-PA"/>
    </source>
</evidence>
<dbReference type="Gene3D" id="2.30.30.30">
    <property type="match status" value="1"/>
</dbReference>
<dbReference type="PhylomeDB" id="T1JBW7"/>
<evidence type="ECO:0000313" key="11">
    <source>
        <dbReference type="Proteomes" id="UP000014500"/>
    </source>
</evidence>